<dbReference type="EMBL" id="AGRW01000050">
    <property type="protein sequence ID" value="EIC01351.1"/>
    <property type="molecule type" value="Genomic_DNA"/>
</dbReference>
<organism evidence="2 3">
    <name type="scientific">Treponema saccharophilum DSM 2985</name>
    <dbReference type="NCBI Taxonomy" id="907348"/>
    <lineage>
        <taxon>Bacteria</taxon>
        <taxon>Pseudomonadati</taxon>
        <taxon>Spirochaetota</taxon>
        <taxon>Spirochaetia</taxon>
        <taxon>Spirochaetales</taxon>
        <taxon>Treponemataceae</taxon>
        <taxon>Treponema</taxon>
    </lineage>
</organism>
<gene>
    <name evidence="2" type="ORF">TresaDRAFT_1243</name>
</gene>
<evidence type="ECO:0000256" key="1">
    <source>
        <dbReference type="SAM" id="SignalP"/>
    </source>
</evidence>
<dbReference type="InterPro" id="IPR008979">
    <property type="entry name" value="Galactose-bd-like_sf"/>
</dbReference>
<dbReference type="AlphaFoldDB" id="H7ELU3"/>
<dbReference type="eggNOG" id="ENOG5031CPD">
    <property type="taxonomic scope" value="Bacteria"/>
</dbReference>
<protein>
    <submittedName>
        <fullName evidence="2">Uncharacterized protein</fullName>
    </submittedName>
</protein>
<accession>H7ELU3</accession>
<comment type="caution">
    <text evidence="2">The sequence shown here is derived from an EMBL/GenBank/DDBJ whole genome shotgun (WGS) entry which is preliminary data.</text>
</comment>
<proteinExistence type="predicted"/>
<feature type="chain" id="PRO_5003608806" evidence="1">
    <location>
        <begin position="22"/>
        <end position="193"/>
    </location>
</feature>
<reference evidence="2 3" key="1">
    <citation type="submission" date="2011-09" db="EMBL/GenBank/DDBJ databases">
        <title>The draft genome of Treponema saccharophilum DSM 2985.</title>
        <authorList>
            <consortium name="US DOE Joint Genome Institute (JGI-PGF)"/>
            <person name="Lucas S."/>
            <person name="Copeland A."/>
            <person name="Lapidus A."/>
            <person name="Glavina del Rio T."/>
            <person name="Dalin E."/>
            <person name="Tice H."/>
            <person name="Bruce D."/>
            <person name="Goodwin L."/>
            <person name="Pitluck S."/>
            <person name="Peters L."/>
            <person name="Kyrpides N."/>
            <person name="Mavromatis K."/>
            <person name="Ivanova N."/>
            <person name="Markowitz V."/>
            <person name="Cheng J.-F."/>
            <person name="Hugenholtz P."/>
            <person name="Woyke T."/>
            <person name="Wu D."/>
            <person name="Gronow S."/>
            <person name="Wellnitz S."/>
            <person name="Brambilla E."/>
            <person name="Klenk H.-P."/>
            <person name="Eisen J.A."/>
        </authorList>
    </citation>
    <scope>NUCLEOTIDE SEQUENCE [LARGE SCALE GENOMIC DNA]</scope>
    <source>
        <strain evidence="2 3">DSM 2985</strain>
    </source>
</reference>
<dbReference type="OrthoDB" id="359956at2"/>
<dbReference type="Proteomes" id="UP000003571">
    <property type="component" value="Unassembled WGS sequence"/>
</dbReference>
<dbReference type="STRING" id="907348.TresaDRAFT_1243"/>
<dbReference type="Gene3D" id="2.60.120.260">
    <property type="entry name" value="Galactose-binding domain-like"/>
    <property type="match status" value="1"/>
</dbReference>
<evidence type="ECO:0000313" key="3">
    <source>
        <dbReference type="Proteomes" id="UP000003571"/>
    </source>
</evidence>
<sequence>MKGTILFAVFAFFLAALPAAAQDVIGDETEIPRGTVETLDDFEKGNYWIWAAFDWEQWGPEKLSTSARIASTWFSNGRHSLECRFKKSAPDSDHIGTYFMDYRWNFSGSKYVVLDVHNPEKDAFLLSIIFQTTDAWNWDETTAVEIAPGSHTLVFSLANFQKNLYLVNRVNICYHEKTPMNGRFYVDNIRLIK</sequence>
<dbReference type="PATRIC" id="fig|907348.3.peg.1890"/>
<dbReference type="SUPFAM" id="SSF49785">
    <property type="entry name" value="Galactose-binding domain-like"/>
    <property type="match status" value="1"/>
</dbReference>
<keyword evidence="1" id="KW-0732">Signal</keyword>
<keyword evidence="3" id="KW-1185">Reference proteome</keyword>
<dbReference type="RefSeq" id="WP_002705022.1">
    <property type="nucleotide sequence ID" value="NZ_AGRW01000050.1"/>
</dbReference>
<evidence type="ECO:0000313" key="2">
    <source>
        <dbReference type="EMBL" id="EIC01351.1"/>
    </source>
</evidence>
<name>H7ELU3_9SPIR</name>
<feature type="signal peptide" evidence="1">
    <location>
        <begin position="1"/>
        <end position="21"/>
    </location>
</feature>